<name>A0ABV2DFQ9_9HYPH</name>
<dbReference type="InterPro" id="IPR000905">
    <property type="entry name" value="Gcp-like_dom"/>
</dbReference>
<dbReference type="InterPro" id="IPR022496">
    <property type="entry name" value="T6A_TsaB"/>
</dbReference>
<dbReference type="PRINTS" id="PR00789">
    <property type="entry name" value="OSIALOPTASE"/>
</dbReference>
<evidence type="ECO:0000313" key="9">
    <source>
        <dbReference type="EMBL" id="MET2828824.1"/>
    </source>
</evidence>
<evidence type="ECO:0000256" key="5">
    <source>
        <dbReference type="ARBA" id="ARBA00023004"/>
    </source>
</evidence>
<organism evidence="9 10">
    <name type="scientific">Mesorhizobium shangrilense</name>
    <dbReference type="NCBI Taxonomy" id="460060"/>
    <lineage>
        <taxon>Bacteria</taxon>
        <taxon>Pseudomonadati</taxon>
        <taxon>Pseudomonadota</taxon>
        <taxon>Alphaproteobacteria</taxon>
        <taxon>Hyphomicrobiales</taxon>
        <taxon>Phyllobacteriaceae</taxon>
        <taxon>Mesorhizobium</taxon>
    </lineage>
</organism>
<keyword evidence="3" id="KW-0819">tRNA processing</keyword>
<dbReference type="InterPro" id="IPR043129">
    <property type="entry name" value="ATPase_NBD"/>
</dbReference>
<feature type="domain" description="Gcp-like" evidence="8">
    <location>
        <begin position="35"/>
        <end position="162"/>
    </location>
</feature>
<proteinExistence type="predicted"/>
<evidence type="ECO:0000256" key="3">
    <source>
        <dbReference type="ARBA" id="ARBA00022694"/>
    </source>
</evidence>
<evidence type="ECO:0000256" key="6">
    <source>
        <dbReference type="ARBA" id="ARBA00023315"/>
    </source>
</evidence>
<keyword evidence="2 9" id="KW-0808">Transferase</keyword>
<dbReference type="InterPro" id="IPR017861">
    <property type="entry name" value="KAE1/TsaD"/>
</dbReference>
<dbReference type="EMBL" id="JBEWSZ010000001">
    <property type="protein sequence ID" value="MET2828824.1"/>
    <property type="molecule type" value="Genomic_DNA"/>
</dbReference>
<keyword evidence="10" id="KW-1185">Reference proteome</keyword>
<sequence>MKLLAIDCAASLCAACVYDAEAKRELGRSVLDLGKGHAEHLMAVIEEALKISATGYAGLGAIAVSVGPGSFTGLRVGVSAARGLALALKIPAIGVTSLEALAAQAAEAFPGRPVLSALDAGREEIHAAFFDALMTLAFGPAVTTLSEVVAIARDRSPVLAGTAALQIAAATGRAFDIGPTSATADIAVYARLAAAKGEGERPKPLYLRGADAKPQAGFILARLRP</sequence>
<accession>A0ABV2DFQ9</accession>
<dbReference type="RefSeq" id="WP_354460804.1">
    <property type="nucleotide sequence ID" value="NZ_JBEWSZ010000001.1"/>
</dbReference>
<gene>
    <name evidence="9" type="primary">tsaB</name>
    <name evidence="9" type="ORF">ABVQ20_17735</name>
</gene>
<keyword evidence="5" id="KW-0408">Iron</keyword>
<evidence type="ECO:0000259" key="8">
    <source>
        <dbReference type="Pfam" id="PF00814"/>
    </source>
</evidence>
<dbReference type="SUPFAM" id="SSF53067">
    <property type="entry name" value="Actin-like ATPase domain"/>
    <property type="match status" value="1"/>
</dbReference>
<keyword evidence="6 9" id="KW-0012">Acyltransferase</keyword>
<dbReference type="Gene3D" id="3.30.420.40">
    <property type="match status" value="2"/>
</dbReference>
<dbReference type="PANTHER" id="PTHR11735:SF11">
    <property type="entry name" value="TRNA THREONYLCARBAMOYLADENOSINE BIOSYNTHESIS PROTEIN TSAB"/>
    <property type="match status" value="1"/>
</dbReference>
<keyword evidence="4" id="KW-0479">Metal-binding</keyword>
<evidence type="ECO:0000256" key="7">
    <source>
        <dbReference type="ARBA" id="ARBA00048117"/>
    </source>
</evidence>
<evidence type="ECO:0000256" key="1">
    <source>
        <dbReference type="ARBA" id="ARBA00012156"/>
    </source>
</evidence>
<evidence type="ECO:0000256" key="2">
    <source>
        <dbReference type="ARBA" id="ARBA00022679"/>
    </source>
</evidence>
<reference evidence="9 10" key="1">
    <citation type="submission" date="2024-06" db="EMBL/GenBank/DDBJ databases">
        <authorList>
            <person name="Kim D.-U."/>
        </authorList>
    </citation>
    <scope>NUCLEOTIDE SEQUENCE [LARGE SCALE GENOMIC DNA]</scope>
    <source>
        <strain evidence="9 10">KACC15460</strain>
    </source>
</reference>
<dbReference type="Proteomes" id="UP001548832">
    <property type="component" value="Unassembled WGS sequence"/>
</dbReference>
<comment type="caution">
    <text evidence="9">The sequence shown here is derived from an EMBL/GenBank/DDBJ whole genome shotgun (WGS) entry which is preliminary data.</text>
</comment>
<dbReference type="GO" id="GO:0061711">
    <property type="term" value="F:tRNA N(6)-L-threonylcarbamoyladenine synthase activity"/>
    <property type="evidence" value="ECO:0007669"/>
    <property type="project" value="UniProtKB-EC"/>
</dbReference>
<dbReference type="Pfam" id="PF00814">
    <property type="entry name" value="TsaD"/>
    <property type="match status" value="1"/>
</dbReference>
<dbReference type="NCBIfam" id="TIGR03725">
    <property type="entry name" value="T6A_YeaZ"/>
    <property type="match status" value="1"/>
</dbReference>
<evidence type="ECO:0000256" key="4">
    <source>
        <dbReference type="ARBA" id="ARBA00022723"/>
    </source>
</evidence>
<dbReference type="PANTHER" id="PTHR11735">
    <property type="entry name" value="TRNA N6-ADENOSINE THREONYLCARBAMOYLTRANSFERASE"/>
    <property type="match status" value="1"/>
</dbReference>
<dbReference type="EC" id="2.3.1.234" evidence="1"/>
<comment type="catalytic activity">
    <reaction evidence="7">
        <text>L-threonylcarbamoyladenylate + adenosine(37) in tRNA = N(6)-L-threonylcarbamoyladenosine(37) in tRNA + AMP + H(+)</text>
        <dbReference type="Rhea" id="RHEA:37059"/>
        <dbReference type="Rhea" id="RHEA-COMP:10162"/>
        <dbReference type="Rhea" id="RHEA-COMP:10163"/>
        <dbReference type="ChEBI" id="CHEBI:15378"/>
        <dbReference type="ChEBI" id="CHEBI:73682"/>
        <dbReference type="ChEBI" id="CHEBI:74411"/>
        <dbReference type="ChEBI" id="CHEBI:74418"/>
        <dbReference type="ChEBI" id="CHEBI:456215"/>
        <dbReference type="EC" id="2.3.1.234"/>
    </reaction>
</comment>
<evidence type="ECO:0000313" key="10">
    <source>
        <dbReference type="Proteomes" id="UP001548832"/>
    </source>
</evidence>
<protein>
    <recommendedName>
        <fullName evidence="1">N(6)-L-threonylcarbamoyladenine synthase</fullName>
        <ecNumber evidence="1">2.3.1.234</ecNumber>
    </recommendedName>
</protein>